<protein>
    <submittedName>
        <fullName evidence="3">Acyl-CoA thioesterase</fullName>
    </submittedName>
</protein>
<dbReference type="InterPro" id="IPR029069">
    <property type="entry name" value="HotDog_dom_sf"/>
</dbReference>
<feature type="domain" description="Acyl-CoA thioesterase-like C-terminal" evidence="2">
    <location>
        <begin position="125"/>
        <end position="262"/>
    </location>
</feature>
<dbReference type="AlphaFoldDB" id="A0AAD1M9I0"/>
<reference evidence="3 4" key="1">
    <citation type="journal article" date="2019" name="Emerg. Microbes Infect.">
        <title>Comprehensive subspecies identification of 175 nontuberculous mycobacteria species based on 7547 genomic profiles.</title>
        <authorList>
            <person name="Matsumoto Y."/>
            <person name="Kinjo T."/>
            <person name="Motooka D."/>
            <person name="Nabeya D."/>
            <person name="Jung N."/>
            <person name="Uechi K."/>
            <person name="Horii T."/>
            <person name="Iida T."/>
            <person name="Fujita J."/>
            <person name="Nakamura S."/>
        </authorList>
    </citation>
    <scope>NUCLEOTIDE SEQUENCE [LARGE SCALE GENOMIC DNA]</scope>
    <source>
        <strain evidence="3 4">JCM 6375</strain>
    </source>
</reference>
<dbReference type="SUPFAM" id="SSF54637">
    <property type="entry name" value="Thioesterase/thiol ester dehydrase-isomerase"/>
    <property type="match status" value="2"/>
</dbReference>
<sequence>MTHPFDAAIQLEAGGQGLAGRTVPEYANMVGPFGGASAAALLRAVELHPERAGSPVALTVNFAAPIADGEFHIDTNLVRANRTNQHWTVSLHQGDGVMATATAVFGTRRDTWSDIEAQMPDVPAPESVERTPGPEGIRFLQNYDLRFVAGPPPVDGVARPSSTTTLWVRHDPVRDLDFSALAALSDIFYPRIFLRRGEPVPAGTISMTVYFHVEDAEVVGLGDDYVLATAAGQQFARGYFDQTAQLWSRDGALLVTSSQIVYYKYSFGG</sequence>
<gene>
    <name evidence="3" type="ORF">MMOR_54510</name>
</gene>
<organism evidence="3 4">
    <name type="scientific">Mycolicibacterium moriokaense</name>
    <dbReference type="NCBI Taxonomy" id="39691"/>
    <lineage>
        <taxon>Bacteria</taxon>
        <taxon>Bacillati</taxon>
        <taxon>Actinomycetota</taxon>
        <taxon>Actinomycetes</taxon>
        <taxon>Mycobacteriales</taxon>
        <taxon>Mycobacteriaceae</taxon>
        <taxon>Mycolicibacterium</taxon>
    </lineage>
</organism>
<dbReference type="KEGG" id="mmor:MMOR_54510"/>
<dbReference type="EMBL" id="AP022560">
    <property type="protein sequence ID" value="BBX04515.1"/>
    <property type="molecule type" value="Genomic_DNA"/>
</dbReference>
<dbReference type="InterPro" id="IPR049449">
    <property type="entry name" value="TesB_ACOT8-like_N"/>
</dbReference>
<evidence type="ECO:0000313" key="4">
    <source>
        <dbReference type="Proteomes" id="UP000466681"/>
    </source>
</evidence>
<proteinExistence type="predicted"/>
<dbReference type="Gene3D" id="2.40.160.210">
    <property type="entry name" value="Acyl-CoA thioesterase, double hotdog domain"/>
    <property type="match status" value="1"/>
</dbReference>
<evidence type="ECO:0000259" key="1">
    <source>
        <dbReference type="Pfam" id="PF13622"/>
    </source>
</evidence>
<dbReference type="Pfam" id="PF20789">
    <property type="entry name" value="4HBT_3C"/>
    <property type="match status" value="1"/>
</dbReference>
<evidence type="ECO:0000313" key="3">
    <source>
        <dbReference type="EMBL" id="BBX04515.1"/>
    </source>
</evidence>
<dbReference type="Proteomes" id="UP000466681">
    <property type="component" value="Chromosome"/>
</dbReference>
<dbReference type="InterPro" id="IPR049450">
    <property type="entry name" value="ACOT8-like_C"/>
</dbReference>
<feature type="domain" description="Acyl-CoA thioesterase-like N-terminal HotDog" evidence="1">
    <location>
        <begin position="24"/>
        <end position="106"/>
    </location>
</feature>
<dbReference type="Pfam" id="PF13622">
    <property type="entry name" value="4HBT_3"/>
    <property type="match status" value="1"/>
</dbReference>
<dbReference type="InterPro" id="IPR042171">
    <property type="entry name" value="Acyl-CoA_hotdog"/>
</dbReference>
<accession>A0AAD1M9I0</accession>
<keyword evidence="4" id="KW-1185">Reference proteome</keyword>
<evidence type="ECO:0000259" key="2">
    <source>
        <dbReference type="Pfam" id="PF20789"/>
    </source>
</evidence>
<name>A0AAD1M9I0_9MYCO</name>